<comment type="caution">
    <text evidence="1">The sequence shown here is derived from an EMBL/GenBank/DDBJ whole genome shotgun (WGS) entry which is preliminary data.</text>
</comment>
<dbReference type="OrthoDB" id="2789670at2759"/>
<proteinExistence type="predicted"/>
<dbReference type="PANTHER" id="PTHR47951:SF7">
    <property type="entry name" value="FLAVONOID 3',5'-HYDROXYLASE-LIKE ISOFORM X1"/>
    <property type="match status" value="1"/>
</dbReference>
<dbReference type="Gene3D" id="1.10.630.10">
    <property type="entry name" value="Cytochrome P450"/>
    <property type="match status" value="1"/>
</dbReference>
<dbReference type="GO" id="GO:0020037">
    <property type="term" value="F:heme binding"/>
    <property type="evidence" value="ECO:0007669"/>
    <property type="project" value="InterPro"/>
</dbReference>
<feature type="non-terminal residue" evidence="1">
    <location>
        <position position="1"/>
    </location>
</feature>
<sequence>FSLFLVTVFASIWFLRISRKLRKVKVALLPGPRGLPLVGYLPFLGNNLYHGFTKLGEIYGPIYKLWLGSKLCVVISSPSLIKEVVRNQDTIFGNRDLPLTALIPSYGGKDIVYSPYGPHWKKMRKTWGRELFSKATLDACYALRREEVKKSIRQVYNKNIGVVIDIRELGFSTVTNAVMSMMLGGTIPGEINVGTEIPKLIAKHITNFGKLNVSDIFPVLARFDVQGIERRAKEISQSCDKFFNYAIQHHTAAGVGVGGNEQPKGFLQLLLDLMEHGDGDSKITITHIKALLTV</sequence>
<dbReference type="InterPro" id="IPR036396">
    <property type="entry name" value="Cyt_P450_sf"/>
</dbReference>
<gene>
    <name evidence="1" type="ORF">CFOL_v3_27055</name>
</gene>
<organism evidence="1 2">
    <name type="scientific">Cephalotus follicularis</name>
    <name type="common">Albany pitcher plant</name>
    <dbReference type="NCBI Taxonomy" id="3775"/>
    <lineage>
        <taxon>Eukaryota</taxon>
        <taxon>Viridiplantae</taxon>
        <taxon>Streptophyta</taxon>
        <taxon>Embryophyta</taxon>
        <taxon>Tracheophyta</taxon>
        <taxon>Spermatophyta</taxon>
        <taxon>Magnoliopsida</taxon>
        <taxon>eudicotyledons</taxon>
        <taxon>Gunneridae</taxon>
        <taxon>Pentapetalae</taxon>
        <taxon>rosids</taxon>
        <taxon>fabids</taxon>
        <taxon>Oxalidales</taxon>
        <taxon>Cephalotaceae</taxon>
        <taxon>Cephalotus</taxon>
    </lineage>
</organism>
<dbReference type="Pfam" id="PF00067">
    <property type="entry name" value="p450"/>
    <property type="match status" value="1"/>
</dbReference>
<dbReference type="STRING" id="3775.A0A1Q3CTN0"/>
<dbReference type="AlphaFoldDB" id="A0A1Q3CTN0"/>
<evidence type="ECO:0000313" key="2">
    <source>
        <dbReference type="Proteomes" id="UP000187406"/>
    </source>
</evidence>
<protein>
    <submittedName>
        <fullName evidence="1">p450 domain-containing protein</fullName>
    </submittedName>
</protein>
<dbReference type="EMBL" id="BDDD01002944">
    <property type="protein sequence ID" value="GAV83609.1"/>
    <property type="molecule type" value="Genomic_DNA"/>
</dbReference>
<name>A0A1Q3CTN0_CEPFO</name>
<dbReference type="Proteomes" id="UP000187406">
    <property type="component" value="Unassembled WGS sequence"/>
</dbReference>
<dbReference type="GO" id="GO:0005506">
    <property type="term" value="F:iron ion binding"/>
    <property type="evidence" value="ECO:0007669"/>
    <property type="project" value="InterPro"/>
</dbReference>
<dbReference type="InterPro" id="IPR001128">
    <property type="entry name" value="Cyt_P450"/>
</dbReference>
<dbReference type="PANTHER" id="PTHR47951">
    <property type="entry name" value="OS08G0547900 PROTEIN"/>
    <property type="match status" value="1"/>
</dbReference>
<evidence type="ECO:0000313" key="1">
    <source>
        <dbReference type="EMBL" id="GAV83609.1"/>
    </source>
</evidence>
<dbReference type="GO" id="GO:0004497">
    <property type="term" value="F:monooxygenase activity"/>
    <property type="evidence" value="ECO:0007669"/>
    <property type="project" value="InterPro"/>
</dbReference>
<dbReference type="InParanoid" id="A0A1Q3CTN0"/>
<keyword evidence="2" id="KW-1185">Reference proteome</keyword>
<dbReference type="GO" id="GO:0016705">
    <property type="term" value="F:oxidoreductase activity, acting on paired donors, with incorporation or reduction of molecular oxygen"/>
    <property type="evidence" value="ECO:0007669"/>
    <property type="project" value="InterPro"/>
</dbReference>
<accession>A0A1Q3CTN0</accession>
<reference evidence="2" key="1">
    <citation type="submission" date="2016-04" db="EMBL/GenBank/DDBJ databases">
        <title>Cephalotus genome sequencing.</title>
        <authorList>
            <person name="Fukushima K."/>
            <person name="Hasebe M."/>
            <person name="Fang X."/>
        </authorList>
    </citation>
    <scope>NUCLEOTIDE SEQUENCE [LARGE SCALE GENOMIC DNA]</scope>
    <source>
        <strain evidence="2">cv. St1</strain>
    </source>
</reference>
<dbReference type="SUPFAM" id="SSF48264">
    <property type="entry name" value="Cytochrome P450"/>
    <property type="match status" value="1"/>
</dbReference>